<dbReference type="AlphaFoldDB" id="A0A843W9V1"/>
<keyword evidence="3" id="KW-0472">Membrane</keyword>
<feature type="compositionally biased region" description="Basic and acidic residues" evidence="2">
    <location>
        <begin position="332"/>
        <end position="345"/>
    </location>
</feature>
<comment type="caution">
    <text evidence="4">The sequence shown here is derived from an EMBL/GenBank/DDBJ whole genome shotgun (WGS) entry which is preliminary data.</text>
</comment>
<reference evidence="4" key="1">
    <citation type="submission" date="2017-07" db="EMBL/GenBank/DDBJ databases">
        <title>Taro Niue Genome Assembly and Annotation.</title>
        <authorList>
            <person name="Atibalentja N."/>
            <person name="Keating K."/>
            <person name="Fields C.J."/>
        </authorList>
    </citation>
    <scope>NUCLEOTIDE SEQUENCE</scope>
    <source>
        <strain evidence="4">Niue_2</strain>
        <tissue evidence="4">Leaf</tissue>
    </source>
</reference>
<feature type="compositionally biased region" description="Polar residues" evidence="2">
    <location>
        <begin position="513"/>
        <end position="535"/>
    </location>
</feature>
<evidence type="ECO:0000313" key="4">
    <source>
        <dbReference type="EMBL" id="MQM03678.1"/>
    </source>
</evidence>
<feature type="transmembrane region" description="Helical" evidence="3">
    <location>
        <begin position="16"/>
        <end position="36"/>
    </location>
</feature>
<dbReference type="PANTHER" id="PTHR36143:SF4">
    <property type="entry name" value="OS08G0177500 PROTEIN"/>
    <property type="match status" value="1"/>
</dbReference>
<feature type="compositionally biased region" description="Polar residues" evidence="2">
    <location>
        <begin position="420"/>
        <end position="439"/>
    </location>
</feature>
<gene>
    <name evidence="4" type="ORF">Taro_036467</name>
</gene>
<evidence type="ECO:0000313" key="5">
    <source>
        <dbReference type="Proteomes" id="UP000652761"/>
    </source>
</evidence>
<keyword evidence="5" id="KW-1185">Reference proteome</keyword>
<evidence type="ECO:0000256" key="2">
    <source>
        <dbReference type="SAM" id="MobiDB-lite"/>
    </source>
</evidence>
<evidence type="ECO:0000256" key="3">
    <source>
        <dbReference type="SAM" id="Phobius"/>
    </source>
</evidence>
<feature type="compositionally biased region" description="Acidic residues" evidence="2">
    <location>
        <begin position="308"/>
        <end position="317"/>
    </location>
</feature>
<accession>A0A843W9V1</accession>
<feature type="compositionally biased region" description="Basic and acidic residues" evidence="2">
    <location>
        <begin position="536"/>
        <end position="548"/>
    </location>
</feature>
<feature type="compositionally biased region" description="Polar residues" evidence="2">
    <location>
        <begin position="346"/>
        <end position="361"/>
    </location>
</feature>
<organism evidence="4 5">
    <name type="scientific">Colocasia esculenta</name>
    <name type="common">Wild taro</name>
    <name type="synonym">Arum esculentum</name>
    <dbReference type="NCBI Taxonomy" id="4460"/>
    <lineage>
        <taxon>Eukaryota</taxon>
        <taxon>Viridiplantae</taxon>
        <taxon>Streptophyta</taxon>
        <taxon>Embryophyta</taxon>
        <taxon>Tracheophyta</taxon>
        <taxon>Spermatophyta</taxon>
        <taxon>Magnoliopsida</taxon>
        <taxon>Liliopsida</taxon>
        <taxon>Araceae</taxon>
        <taxon>Aroideae</taxon>
        <taxon>Colocasieae</taxon>
        <taxon>Colocasia</taxon>
    </lineage>
</organism>
<feature type="compositionally biased region" description="Polar residues" evidence="2">
    <location>
        <begin position="293"/>
        <end position="302"/>
    </location>
</feature>
<feature type="compositionally biased region" description="Basic and acidic residues" evidence="2">
    <location>
        <begin position="484"/>
        <end position="512"/>
    </location>
</feature>
<feature type="compositionally biased region" description="Basic and acidic residues" evidence="2">
    <location>
        <begin position="384"/>
        <end position="396"/>
    </location>
</feature>
<feature type="coiled-coil region" evidence="1">
    <location>
        <begin position="63"/>
        <end position="104"/>
    </location>
</feature>
<feature type="compositionally biased region" description="Basic and acidic residues" evidence="2">
    <location>
        <begin position="239"/>
        <end position="253"/>
    </location>
</feature>
<keyword evidence="1" id="KW-0175">Coiled coil</keyword>
<keyword evidence="3" id="KW-1133">Transmembrane helix</keyword>
<name>A0A843W9V1_COLES</name>
<keyword evidence="3" id="KW-0812">Transmembrane</keyword>
<dbReference type="PANTHER" id="PTHR36143">
    <property type="entry name" value="OS08G0177500 PROTEIN"/>
    <property type="match status" value="1"/>
</dbReference>
<feature type="region of interest" description="Disordered" evidence="2">
    <location>
        <begin position="150"/>
        <end position="594"/>
    </location>
</feature>
<dbReference type="Proteomes" id="UP000652761">
    <property type="component" value="Unassembled WGS sequence"/>
</dbReference>
<protein>
    <submittedName>
        <fullName evidence="4">Uncharacterized protein</fullName>
    </submittedName>
</protein>
<evidence type="ECO:0000256" key="1">
    <source>
        <dbReference type="SAM" id="Coils"/>
    </source>
</evidence>
<feature type="compositionally biased region" description="Basic and acidic residues" evidence="2">
    <location>
        <begin position="179"/>
        <end position="213"/>
    </location>
</feature>
<sequence>MGSRGSSMYHSSGKRWHYSTLLLLALGAAMLSVLVVHKLREGRVLGLLLHDRESQLLSLQLILERERSHSKEMKAKIEELKAKAASLRSQKMRLNTRLMEAENLAAYLKHKRIELELALEEKQAKLTSLKGVEEASVKANKQVEALTDSLKQQQGNAGEMERRLQQPSNQQVNTTLVDDLSKSNETDERTSKEETATNKDGGAKDVEKSEHGQGSKGGGWVRIETNTDDAVPAGDADDESAKEGDHGKEKSSEGAKQSEVAVQVGDQNKGEAISEQKSTVGGELQVMKDELTSTDTAETNVVASEDGKLEEEDNNTDGEEKQTKENSQTENSQHEESSKTDEKQTDNQVIDGNATEVNSAEAQLKLPESQEEKQTTEDSQSENSQHEESSKTDGKQTDNQVIDGKATEVNSAEAQLKLPENQTASTQAEAAGEQSQVNAVSLGESVSSDGDEDSETKRTSTESYQDTNGSDEKTNGDDSGEQQRVSDKKESNTSEGAALHEEGGPENKEENNVRSTMETSEQSAASHEGQTQNVHGSEEGESSGKEDQGSGQSGSEQLGEKITGDEEEKTSASTALTQQAANDTESAERGRSEQ</sequence>
<feature type="compositionally biased region" description="Polar residues" evidence="2">
    <location>
        <begin position="165"/>
        <end position="176"/>
    </location>
</feature>
<proteinExistence type="predicted"/>
<dbReference type="EMBL" id="NMUH01003081">
    <property type="protein sequence ID" value="MQM03678.1"/>
    <property type="molecule type" value="Genomic_DNA"/>
</dbReference>
<feature type="compositionally biased region" description="Low complexity" evidence="2">
    <location>
        <begin position="571"/>
        <end position="581"/>
    </location>
</feature>